<reference evidence="10 11" key="1">
    <citation type="submission" date="2016-10" db="EMBL/GenBank/DDBJ databases">
        <authorList>
            <person name="Varghese N."/>
            <person name="Submissions S."/>
        </authorList>
    </citation>
    <scope>NUCLEOTIDE SEQUENCE [LARGE SCALE GENOMIC DNA]</scope>
    <source>
        <strain evidence="10 11">CIP 109853</strain>
    </source>
</reference>
<feature type="chain" id="PRO_5046878538" evidence="6">
    <location>
        <begin position="21"/>
        <end position="804"/>
    </location>
</feature>
<evidence type="ECO:0000259" key="7">
    <source>
        <dbReference type="PROSITE" id="PS50109"/>
    </source>
</evidence>
<evidence type="ECO:0000256" key="6">
    <source>
        <dbReference type="SAM" id="SignalP"/>
    </source>
</evidence>
<dbReference type="Proteomes" id="UP000198512">
    <property type="component" value="Unassembled WGS sequence"/>
</dbReference>
<evidence type="ECO:0000256" key="1">
    <source>
        <dbReference type="ARBA" id="ARBA00022679"/>
    </source>
</evidence>
<dbReference type="Pfam" id="PF08447">
    <property type="entry name" value="PAS_3"/>
    <property type="match status" value="1"/>
</dbReference>
<keyword evidence="4" id="KW-0175">Coiled coil</keyword>
<evidence type="ECO:0000256" key="5">
    <source>
        <dbReference type="SAM" id="Phobius"/>
    </source>
</evidence>
<feature type="transmembrane region" description="Helical" evidence="5">
    <location>
        <begin position="276"/>
        <end position="294"/>
    </location>
</feature>
<dbReference type="InterPro" id="IPR011712">
    <property type="entry name" value="Sig_transdc_His_kin_sub3_dim/P"/>
</dbReference>
<comment type="caution">
    <text evidence="10">The sequence shown here is derived from an EMBL/GenBank/DDBJ whole genome shotgun (WGS) entry which is preliminary data.</text>
</comment>
<dbReference type="Gene3D" id="1.20.5.1930">
    <property type="match status" value="1"/>
</dbReference>
<keyword evidence="11" id="KW-1185">Reference proteome</keyword>
<dbReference type="Pfam" id="PF00497">
    <property type="entry name" value="SBP_bac_3"/>
    <property type="match status" value="1"/>
</dbReference>
<keyword evidence="6" id="KW-0732">Signal</keyword>
<dbReference type="SMART" id="SM00062">
    <property type="entry name" value="PBPb"/>
    <property type="match status" value="1"/>
</dbReference>
<evidence type="ECO:0000256" key="4">
    <source>
        <dbReference type="SAM" id="Coils"/>
    </source>
</evidence>
<keyword evidence="2" id="KW-0418">Kinase</keyword>
<dbReference type="InterPro" id="IPR003594">
    <property type="entry name" value="HATPase_dom"/>
</dbReference>
<dbReference type="CDD" id="cd16917">
    <property type="entry name" value="HATPase_UhpB-NarQ-NarX-like"/>
    <property type="match status" value="1"/>
</dbReference>
<dbReference type="CDD" id="cd01007">
    <property type="entry name" value="PBP2_BvgS_HisK_like"/>
    <property type="match status" value="1"/>
</dbReference>
<evidence type="ECO:0000256" key="3">
    <source>
        <dbReference type="ARBA" id="ARBA00023012"/>
    </source>
</evidence>
<dbReference type="PROSITE" id="PS50112">
    <property type="entry name" value="PAS"/>
    <property type="match status" value="1"/>
</dbReference>
<protein>
    <submittedName>
        <fullName evidence="10">PAS domain S-box-containing protein</fullName>
    </submittedName>
</protein>
<dbReference type="Gene3D" id="3.40.190.10">
    <property type="entry name" value="Periplasmic binding protein-like II"/>
    <property type="match status" value="2"/>
</dbReference>
<dbReference type="Pfam" id="PF02518">
    <property type="entry name" value="HATPase_c"/>
    <property type="match status" value="1"/>
</dbReference>
<dbReference type="InterPro" id="IPR000700">
    <property type="entry name" value="PAS-assoc_C"/>
</dbReference>
<evidence type="ECO:0000313" key="10">
    <source>
        <dbReference type="EMBL" id="SER22429.1"/>
    </source>
</evidence>
<keyword evidence="1" id="KW-0808">Transferase</keyword>
<dbReference type="Pfam" id="PF13426">
    <property type="entry name" value="PAS_9"/>
    <property type="match status" value="1"/>
</dbReference>
<dbReference type="SMART" id="SM00387">
    <property type="entry name" value="HATPase_c"/>
    <property type="match status" value="1"/>
</dbReference>
<sequence>MNRRAWRWLLLGLWINIAWAQAPAAVPLTLEQTNWLREHEPLRAGVVLQAPYAQFDQRQQSLSGASIDLLNLLAERLGSRLHWRHFKTHAELEAALRAGQIDVAPGLQQTPAGLRRWLFSDPYLRIPHLLVGVPSGAGSVDLESLGGEAPLAVPMPSAVADFLRGSYPGLQLREANNARQALQQVMAQQAAYAVVEASQVARLLRESEFAELAIVGDAGLSQLLRIGSRRDWPQLAAIIDSALRAIPAQELDALQSRWIEPAVRVSSTSPAFFRNLSLLLGVLLLSSLALMFSLRRQRDALEFRLLAARHEIELREAARDALRLAQFSIDHSTVGILWVNWDSRVHYANRATEQMLGYGSGGILQRPLADFEPSLTMDRWLNLWKRARQGGQGPLSFASDCVRADGSLLPADVSLSFMRYRENEYLVVFITDVTERRRALAALQESEARLQGIAANVPGLVFRLERPQPGGVVDFAFISEGAENLVGYSAGELMAPDRGLRSLVHPDDRQAYHRSQDAALASDQDWHWQGRILTRSGEQRWADIKAIARRLPTGQVLWDGIVWDISDNKRIELALADSRAQLRELSAHLESVREEEKARIAREVHDELGQVLTVLKLETSMCELSYADLDPGLHERLGNMKRLIAQLFQLVRDVASALRPPILDAGLASAIEWQAQRFEARTQIPCLVEVPDNLPELADGQAIGLFRVLQEALTNVIRHAGAHTVDVRLAVQGATLNLVISDDGRGFRPAAVGSSSFGLVGMRERVLMLGGTLDIDSQPGEGTTLSVRVPLDSEQAFISEEEQT</sequence>
<evidence type="ECO:0000313" key="11">
    <source>
        <dbReference type="Proteomes" id="UP000198512"/>
    </source>
</evidence>
<keyword evidence="5" id="KW-0472">Membrane</keyword>
<dbReference type="RefSeq" id="WP_069520844.1">
    <property type="nucleotide sequence ID" value="NZ_FOFP01000018.1"/>
</dbReference>
<dbReference type="SMART" id="SM00091">
    <property type="entry name" value="PAS"/>
    <property type="match status" value="2"/>
</dbReference>
<dbReference type="SUPFAM" id="SSF55874">
    <property type="entry name" value="ATPase domain of HSP90 chaperone/DNA topoisomerase II/histidine kinase"/>
    <property type="match status" value="1"/>
</dbReference>
<dbReference type="PROSITE" id="PS50109">
    <property type="entry name" value="HIS_KIN"/>
    <property type="match status" value="1"/>
</dbReference>
<name>A0ABY1BN33_9PSED</name>
<feature type="domain" description="Histidine kinase" evidence="7">
    <location>
        <begin position="599"/>
        <end position="793"/>
    </location>
</feature>
<feature type="signal peptide" evidence="6">
    <location>
        <begin position="1"/>
        <end position="20"/>
    </location>
</feature>
<dbReference type="InterPro" id="IPR013655">
    <property type="entry name" value="PAS_fold_3"/>
</dbReference>
<feature type="domain" description="PAS" evidence="8">
    <location>
        <begin position="446"/>
        <end position="523"/>
    </location>
</feature>
<dbReference type="PROSITE" id="PS50113">
    <property type="entry name" value="PAC"/>
    <property type="match status" value="1"/>
</dbReference>
<evidence type="ECO:0000259" key="9">
    <source>
        <dbReference type="PROSITE" id="PS50113"/>
    </source>
</evidence>
<dbReference type="Pfam" id="PF07730">
    <property type="entry name" value="HisKA_3"/>
    <property type="match status" value="1"/>
</dbReference>
<dbReference type="CDD" id="cd00130">
    <property type="entry name" value="PAS"/>
    <property type="match status" value="2"/>
</dbReference>
<dbReference type="Gene3D" id="3.30.450.20">
    <property type="entry name" value="PAS domain"/>
    <property type="match status" value="2"/>
</dbReference>
<keyword evidence="3" id="KW-0902">Two-component regulatory system</keyword>
<evidence type="ECO:0000259" key="8">
    <source>
        <dbReference type="PROSITE" id="PS50112"/>
    </source>
</evidence>
<dbReference type="Gene3D" id="3.30.565.10">
    <property type="entry name" value="Histidine kinase-like ATPase, C-terminal domain"/>
    <property type="match status" value="1"/>
</dbReference>
<evidence type="ECO:0000256" key="2">
    <source>
        <dbReference type="ARBA" id="ARBA00022777"/>
    </source>
</evidence>
<keyword evidence="5" id="KW-1133">Transmembrane helix</keyword>
<dbReference type="PANTHER" id="PTHR24421:SF59">
    <property type="entry name" value="OXYGEN SENSOR HISTIDINE KINASE NREB"/>
    <property type="match status" value="1"/>
</dbReference>
<keyword evidence="5" id="KW-0812">Transmembrane</keyword>
<dbReference type="InterPro" id="IPR035965">
    <property type="entry name" value="PAS-like_dom_sf"/>
</dbReference>
<dbReference type="InterPro" id="IPR001638">
    <property type="entry name" value="Solute-binding_3/MltF_N"/>
</dbReference>
<dbReference type="EMBL" id="FOFP01000018">
    <property type="protein sequence ID" value="SER22429.1"/>
    <property type="molecule type" value="Genomic_DNA"/>
</dbReference>
<dbReference type="InterPro" id="IPR000014">
    <property type="entry name" value="PAS"/>
</dbReference>
<dbReference type="InterPro" id="IPR036890">
    <property type="entry name" value="HATPase_C_sf"/>
</dbReference>
<feature type="domain" description="PAC" evidence="9">
    <location>
        <begin position="395"/>
        <end position="445"/>
    </location>
</feature>
<dbReference type="PANTHER" id="PTHR24421">
    <property type="entry name" value="NITRATE/NITRITE SENSOR PROTEIN NARX-RELATED"/>
    <property type="match status" value="1"/>
</dbReference>
<feature type="coiled-coil region" evidence="4">
    <location>
        <begin position="568"/>
        <end position="595"/>
    </location>
</feature>
<dbReference type="InterPro" id="IPR050482">
    <property type="entry name" value="Sensor_HK_TwoCompSys"/>
</dbReference>
<accession>A0ABY1BN33</accession>
<dbReference type="SUPFAM" id="SSF53850">
    <property type="entry name" value="Periplasmic binding protein-like II"/>
    <property type="match status" value="1"/>
</dbReference>
<dbReference type="InterPro" id="IPR005467">
    <property type="entry name" value="His_kinase_dom"/>
</dbReference>
<organism evidence="10 11">
    <name type="scientific">Pseudomonas cuatrocienegasensis</name>
    <dbReference type="NCBI Taxonomy" id="543360"/>
    <lineage>
        <taxon>Bacteria</taxon>
        <taxon>Pseudomonadati</taxon>
        <taxon>Pseudomonadota</taxon>
        <taxon>Gammaproteobacteria</taxon>
        <taxon>Pseudomonadales</taxon>
        <taxon>Pseudomonadaceae</taxon>
        <taxon>Pseudomonas</taxon>
    </lineage>
</organism>
<dbReference type="SUPFAM" id="SSF55785">
    <property type="entry name" value="PYP-like sensor domain (PAS domain)"/>
    <property type="match status" value="2"/>
</dbReference>
<dbReference type="NCBIfam" id="TIGR00229">
    <property type="entry name" value="sensory_box"/>
    <property type="match status" value="2"/>
</dbReference>
<gene>
    <name evidence="10" type="ORF">SAMN05216600_11853</name>
</gene>
<proteinExistence type="predicted"/>